<dbReference type="EMBL" id="JBHUDZ010000012">
    <property type="protein sequence ID" value="MFD1603358.1"/>
    <property type="molecule type" value="Genomic_DNA"/>
</dbReference>
<gene>
    <name evidence="2" type="ORF">ACFSC2_11475</name>
</gene>
<dbReference type="InterPro" id="IPR015032">
    <property type="entry name" value="ThsB__TIR-like_domain"/>
</dbReference>
<dbReference type="Proteomes" id="UP001597138">
    <property type="component" value="Unassembled WGS sequence"/>
</dbReference>
<evidence type="ECO:0000259" key="1">
    <source>
        <dbReference type="Pfam" id="PF08937"/>
    </source>
</evidence>
<sequence>MSKKKIFVSHKGINDESFQKLKEIISKEFDIDDDNIDGIKDEQTKEEEEEIVGLLKIRINEAEKFICLIDENTFEDAWVNSEIEYAHICGKRIVGIYALGSSDSVEIPATYKKYGGPILSLNSLDKLNEILSGENIPNVTPDGNPSPPLHEYPPRVKC</sequence>
<evidence type="ECO:0000313" key="3">
    <source>
        <dbReference type="Proteomes" id="UP001597138"/>
    </source>
</evidence>
<organism evidence="2 3">
    <name type="scientific">Flavobacterium artemisiae</name>
    <dbReference type="NCBI Taxonomy" id="2126556"/>
    <lineage>
        <taxon>Bacteria</taxon>
        <taxon>Pseudomonadati</taxon>
        <taxon>Bacteroidota</taxon>
        <taxon>Flavobacteriia</taxon>
        <taxon>Flavobacteriales</taxon>
        <taxon>Flavobacteriaceae</taxon>
        <taxon>Flavobacterium</taxon>
    </lineage>
</organism>
<keyword evidence="3" id="KW-1185">Reference proteome</keyword>
<dbReference type="Gene3D" id="3.40.50.9200">
    <property type="entry name" value="Hypothetical protein MTH538"/>
    <property type="match status" value="1"/>
</dbReference>
<proteinExistence type="predicted"/>
<accession>A0ABW4HCX5</accession>
<dbReference type="InterPro" id="IPR036490">
    <property type="entry name" value="ThsB_TIR-like_sf"/>
</dbReference>
<comment type="caution">
    <text evidence="2">The sequence shown here is derived from an EMBL/GenBank/DDBJ whole genome shotgun (WGS) entry which is preliminary data.</text>
</comment>
<reference evidence="3" key="1">
    <citation type="journal article" date="2019" name="Int. J. Syst. Evol. Microbiol.">
        <title>The Global Catalogue of Microorganisms (GCM) 10K type strain sequencing project: providing services to taxonomists for standard genome sequencing and annotation.</title>
        <authorList>
            <consortium name="The Broad Institute Genomics Platform"/>
            <consortium name="The Broad Institute Genome Sequencing Center for Infectious Disease"/>
            <person name="Wu L."/>
            <person name="Ma J."/>
        </authorList>
    </citation>
    <scope>NUCLEOTIDE SEQUENCE [LARGE SCALE GENOMIC DNA]</scope>
    <source>
        <strain evidence="3">CCUG 70865</strain>
    </source>
</reference>
<dbReference type="SUPFAM" id="SSF52206">
    <property type="entry name" value="Hypothetical protein MTH538"/>
    <property type="match status" value="1"/>
</dbReference>
<dbReference type="RefSeq" id="WP_379815302.1">
    <property type="nucleotide sequence ID" value="NZ_JBHUDZ010000012.1"/>
</dbReference>
<evidence type="ECO:0000313" key="2">
    <source>
        <dbReference type="EMBL" id="MFD1603358.1"/>
    </source>
</evidence>
<feature type="domain" description="Thoeris protein ThsB TIR-like" evidence="1">
    <location>
        <begin position="7"/>
        <end position="98"/>
    </location>
</feature>
<name>A0ABW4HCX5_9FLAO</name>
<protein>
    <submittedName>
        <fullName evidence="2">TIR domain-containing protein</fullName>
    </submittedName>
</protein>
<dbReference type="Pfam" id="PF08937">
    <property type="entry name" value="ThsB_TIR"/>
    <property type="match status" value="1"/>
</dbReference>